<dbReference type="InterPro" id="IPR011704">
    <property type="entry name" value="ATPase_dyneun-rel_AAA"/>
</dbReference>
<evidence type="ECO:0000256" key="1">
    <source>
        <dbReference type="ARBA" id="ARBA00005799"/>
    </source>
</evidence>
<dbReference type="EMBL" id="AP022614">
    <property type="protein sequence ID" value="BBZ44974.1"/>
    <property type="molecule type" value="Genomic_DNA"/>
</dbReference>
<dbReference type="InterPro" id="IPR027417">
    <property type="entry name" value="P-loop_NTPase"/>
</dbReference>
<dbReference type="PROSITE" id="PS50234">
    <property type="entry name" value="VWFA"/>
    <property type="match status" value="1"/>
</dbReference>
<dbReference type="Pfam" id="PF17863">
    <property type="entry name" value="AAA_lid_2"/>
    <property type="match status" value="1"/>
</dbReference>
<dbReference type="SMART" id="SM00327">
    <property type="entry name" value="VWA"/>
    <property type="match status" value="1"/>
</dbReference>
<feature type="region of interest" description="Disordered" evidence="2">
    <location>
        <begin position="304"/>
        <end position="356"/>
    </location>
</feature>
<dbReference type="InterPro" id="IPR041628">
    <property type="entry name" value="ChlI/MoxR_AAA_lid"/>
</dbReference>
<protein>
    <submittedName>
        <fullName evidence="3">Magnesium chelatase</fullName>
    </submittedName>
</protein>
<dbReference type="SUPFAM" id="SSF53300">
    <property type="entry name" value="vWA-like"/>
    <property type="match status" value="1"/>
</dbReference>
<gene>
    <name evidence="3" type="ORF">MPRM_22550</name>
</gene>
<dbReference type="Pfam" id="PF13519">
    <property type="entry name" value="VWA_2"/>
    <property type="match status" value="1"/>
</dbReference>
<keyword evidence="4" id="KW-1185">Reference proteome</keyword>
<dbReference type="Gene3D" id="1.10.8.80">
    <property type="entry name" value="Magnesium chelatase subunit I, C-Terminal domain"/>
    <property type="match status" value="1"/>
</dbReference>
<comment type="similarity">
    <text evidence="1">Belongs to the Mg-chelatase subunits D/I family.</text>
</comment>
<dbReference type="SUPFAM" id="SSF52540">
    <property type="entry name" value="P-loop containing nucleoside triphosphate hydrolases"/>
    <property type="match status" value="1"/>
</dbReference>
<dbReference type="InterPro" id="IPR041702">
    <property type="entry name" value="BchD/ChlD_VWA"/>
</dbReference>
<dbReference type="InterPro" id="IPR052989">
    <property type="entry name" value="Mg-chelatase_DI-like"/>
</dbReference>
<dbReference type="SMART" id="SM00382">
    <property type="entry name" value="AAA"/>
    <property type="match status" value="1"/>
</dbReference>
<accession>A0A7I7YVF3</accession>
<reference evidence="3 4" key="1">
    <citation type="journal article" date="2019" name="Emerg. Microbes Infect.">
        <title>Comprehensive subspecies identification of 175 nontuberculous mycobacteria species based on 7547 genomic profiles.</title>
        <authorList>
            <person name="Matsumoto Y."/>
            <person name="Kinjo T."/>
            <person name="Motooka D."/>
            <person name="Nabeya D."/>
            <person name="Jung N."/>
            <person name="Uechi K."/>
            <person name="Horii T."/>
            <person name="Iida T."/>
            <person name="Fujita J."/>
            <person name="Nakamura S."/>
        </authorList>
    </citation>
    <scope>NUCLEOTIDE SEQUENCE [LARGE SCALE GENOMIC DNA]</scope>
    <source>
        <strain evidence="3 4">JCM 14742</strain>
    </source>
</reference>
<dbReference type="CDD" id="cd00009">
    <property type="entry name" value="AAA"/>
    <property type="match status" value="1"/>
</dbReference>
<organism evidence="3 4">
    <name type="scientific">Mycobacterium parmense</name>
    <dbReference type="NCBI Taxonomy" id="185642"/>
    <lineage>
        <taxon>Bacteria</taxon>
        <taxon>Bacillati</taxon>
        <taxon>Actinomycetota</taxon>
        <taxon>Actinomycetes</taxon>
        <taxon>Mycobacteriales</taxon>
        <taxon>Mycobacteriaceae</taxon>
        <taxon>Mycobacterium</taxon>
        <taxon>Mycobacterium simiae complex</taxon>
    </lineage>
</organism>
<dbReference type="Gene3D" id="3.40.50.300">
    <property type="entry name" value="P-loop containing nucleotide triphosphate hydrolases"/>
    <property type="match status" value="1"/>
</dbReference>
<dbReference type="InterPro" id="IPR036465">
    <property type="entry name" value="vWFA_dom_sf"/>
</dbReference>
<name>A0A7I7YVF3_9MYCO</name>
<dbReference type="Gene3D" id="3.40.50.410">
    <property type="entry name" value="von Willebrand factor, type A domain"/>
    <property type="match status" value="1"/>
</dbReference>
<dbReference type="InterPro" id="IPR003593">
    <property type="entry name" value="AAA+_ATPase"/>
</dbReference>
<evidence type="ECO:0000313" key="3">
    <source>
        <dbReference type="EMBL" id="BBZ44974.1"/>
    </source>
</evidence>
<dbReference type="OrthoDB" id="9775079at2"/>
<evidence type="ECO:0000313" key="4">
    <source>
        <dbReference type="Proteomes" id="UP000467105"/>
    </source>
</evidence>
<proteinExistence type="inferred from homology"/>
<sequence>MRPYPFSAIVGQDTLRLALLLCAVRPEIGGALIRGEKGTAKSTAVRGLASLLSAATGNDGSGLVEMPLGATEDRVIGSLDLQRVLRDGEHAFSPGLLARAHGGVLYVDEVNLLHDHLVDVLLDAAAMGRVHVERDGVSHTHEARFVLIGTMNPEEGELRPQLLDRFGLTVEVRASRDVEVRMEVVRQRMAYEADPDGFAARYADADAELAGRIAAARALAADVVLPDNELRRIASVCAAFDVDGMRADLVVARTAAAHAAWRGANRVAQEDIRVAAELALPHRRRRDPFDDPALDRGQLDDALARADAGPDPDADPDPPGGGPSAHDPAAQDGVPQSNSNSAGQPAPPRPSAPPSKVFRTRALTVPGLGAGAPGRRSRARNSSGSVVAAADGAQGAAAGAHGLHLFATLLSAAGRAGAGPLRPAPQDVRRAIREGREGNLVIFVVDASGSMAARDRMAAVGGATLSLLRDAYQRRDKVAVITFRGQEARLLLPPTSSAHIAARRLEGFDTGGRTPLAEGLLAARELIVREKSRDRARRPLVVVLTDGRATAGPDPLGRSRSAAARLVAEGAAAVVVDCETSYVRLGLAGQLARQLGAPVVRLEQLHAESLTQTVRDAA</sequence>
<dbReference type="PANTHER" id="PTHR35023">
    <property type="entry name" value="CHELATASE-RELATED"/>
    <property type="match status" value="1"/>
</dbReference>
<dbReference type="GO" id="GO:0005524">
    <property type="term" value="F:ATP binding"/>
    <property type="evidence" value="ECO:0007669"/>
    <property type="project" value="InterPro"/>
</dbReference>
<evidence type="ECO:0000256" key="2">
    <source>
        <dbReference type="SAM" id="MobiDB-lite"/>
    </source>
</evidence>
<dbReference type="Proteomes" id="UP000467105">
    <property type="component" value="Chromosome"/>
</dbReference>
<dbReference type="InterPro" id="IPR002035">
    <property type="entry name" value="VWF_A"/>
</dbReference>
<dbReference type="Pfam" id="PF07728">
    <property type="entry name" value="AAA_5"/>
    <property type="match status" value="1"/>
</dbReference>
<dbReference type="CDD" id="cd01451">
    <property type="entry name" value="vWA_Magnesium_chelatase"/>
    <property type="match status" value="1"/>
</dbReference>
<dbReference type="PANTHER" id="PTHR35023:SF1">
    <property type="entry name" value="MG-PROTOPORPHYRIN IX CHELATASE"/>
    <property type="match status" value="1"/>
</dbReference>
<dbReference type="GO" id="GO:0016887">
    <property type="term" value="F:ATP hydrolysis activity"/>
    <property type="evidence" value="ECO:0007669"/>
    <property type="project" value="InterPro"/>
</dbReference>
<dbReference type="RefSeq" id="WP_085269237.1">
    <property type="nucleotide sequence ID" value="NZ_AP022614.1"/>
</dbReference>
<dbReference type="AlphaFoldDB" id="A0A7I7YVF3"/>